<organism evidence="1 2">
    <name type="scientific">Euroglyphus maynei</name>
    <name type="common">Mayne's house dust mite</name>
    <dbReference type="NCBI Taxonomy" id="6958"/>
    <lineage>
        <taxon>Eukaryota</taxon>
        <taxon>Metazoa</taxon>
        <taxon>Ecdysozoa</taxon>
        <taxon>Arthropoda</taxon>
        <taxon>Chelicerata</taxon>
        <taxon>Arachnida</taxon>
        <taxon>Acari</taxon>
        <taxon>Acariformes</taxon>
        <taxon>Sarcoptiformes</taxon>
        <taxon>Astigmata</taxon>
        <taxon>Psoroptidia</taxon>
        <taxon>Analgoidea</taxon>
        <taxon>Pyroglyphidae</taxon>
        <taxon>Pyroglyphinae</taxon>
        <taxon>Euroglyphus</taxon>
    </lineage>
</organism>
<keyword evidence="2" id="KW-1185">Reference proteome</keyword>
<evidence type="ECO:0000313" key="2">
    <source>
        <dbReference type="Proteomes" id="UP000194236"/>
    </source>
</evidence>
<name>A0A1Y3B1L5_EURMA</name>
<proteinExistence type="predicted"/>
<reference evidence="1 2" key="1">
    <citation type="submission" date="2017-03" db="EMBL/GenBank/DDBJ databases">
        <title>Genome Survey of Euroglyphus maynei.</title>
        <authorList>
            <person name="Arlian L.G."/>
            <person name="Morgan M.S."/>
            <person name="Rider S.D."/>
        </authorList>
    </citation>
    <scope>NUCLEOTIDE SEQUENCE [LARGE SCALE GENOMIC DNA]</scope>
    <source>
        <strain evidence="1">Arlian Lab</strain>
        <tissue evidence="1">Whole body</tissue>
    </source>
</reference>
<sequence length="212" mass="26317">MNKNTIRYRLTHHLRTERQFWLIDVKRMTMKEANIKLDNHCVVVSLFNHRIRIPLLKIDEIRTGQMTDNWITFVMKLKGKPNKSEHDVQIMESLHDEHSQSFSLIIKRDDHPLLCNSLDFYTKNINLFQQLIMVEMQRKIDEWKRFHCFETHLEMLEFLYRRYLVKKDNHLIQMPDQEIETNYRRLQRRFWKFLYRLNLDLDKRYFQIIMVC</sequence>
<protein>
    <submittedName>
        <fullName evidence="1">Uncharacterized protein</fullName>
    </submittedName>
</protein>
<accession>A0A1Y3B1L5</accession>
<gene>
    <name evidence="1" type="ORF">BLA29_008133</name>
</gene>
<evidence type="ECO:0000313" key="1">
    <source>
        <dbReference type="EMBL" id="OTF74709.1"/>
    </source>
</evidence>
<comment type="caution">
    <text evidence="1">The sequence shown here is derived from an EMBL/GenBank/DDBJ whole genome shotgun (WGS) entry which is preliminary data.</text>
</comment>
<dbReference type="Proteomes" id="UP000194236">
    <property type="component" value="Unassembled WGS sequence"/>
</dbReference>
<dbReference type="OrthoDB" id="10440113at2759"/>
<dbReference type="AlphaFoldDB" id="A0A1Y3B1L5"/>
<dbReference type="EMBL" id="MUJZ01045710">
    <property type="protein sequence ID" value="OTF74709.1"/>
    <property type="molecule type" value="Genomic_DNA"/>
</dbReference>